<evidence type="ECO:0000256" key="1">
    <source>
        <dbReference type="SAM" id="MobiDB-lite"/>
    </source>
</evidence>
<sequence length="101" mass="11374">MIQLPASGKWNQTLEPVDTEENEVKTSNKGSADLDDISYTIIDTKYESIVWPLSVVDGGISGKRRRISGGRRRRNQWKTTCSKAIPTRVVGHFEILQELTV</sequence>
<comment type="caution">
    <text evidence="2">The sequence shown here is derived from an EMBL/GenBank/DDBJ whole genome shotgun (WGS) entry which is preliminary data.</text>
</comment>
<accession>A0AAV4T5V4</accession>
<evidence type="ECO:0000313" key="3">
    <source>
        <dbReference type="Proteomes" id="UP001054837"/>
    </source>
</evidence>
<name>A0AAV4T5V4_9ARAC</name>
<dbReference type="EMBL" id="BPLQ01009083">
    <property type="protein sequence ID" value="GIY41584.1"/>
    <property type="molecule type" value="Genomic_DNA"/>
</dbReference>
<proteinExistence type="predicted"/>
<protein>
    <submittedName>
        <fullName evidence="2">Uncharacterized protein</fullName>
    </submittedName>
</protein>
<reference evidence="2 3" key="1">
    <citation type="submission" date="2021-06" db="EMBL/GenBank/DDBJ databases">
        <title>Caerostris darwini draft genome.</title>
        <authorList>
            <person name="Kono N."/>
            <person name="Arakawa K."/>
        </authorList>
    </citation>
    <scope>NUCLEOTIDE SEQUENCE [LARGE SCALE GENOMIC DNA]</scope>
</reference>
<dbReference type="AlphaFoldDB" id="A0AAV4T5V4"/>
<evidence type="ECO:0000313" key="2">
    <source>
        <dbReference type="EMBL" id="GIY41584.1"/>
    </source>
</evidence>
<feature type="region of interest" description="Disordered" evidence="1">
    <location>
        <begin position="1"/>
        <end position="29"/>
    </location>
</feature>
<gene>
    <name evidence="2" type="ORF">CDAR_468751</name>
</gene>
<keyword evidence="3" id="KW-1185">Reference proteome</keyword>
<organism evidence="2 3">
    <name type="scientific">Caerostris darwini</name>
    <dbReference type="NCBI Taxonomy" id="1538125"/>
    <lineage>
        <taxon>Eukaryota</taxon>
        <taxon>Metazoa</taxon>
        <taxon>Ecdysozoa</taxon>
        <taxon>Arthropoda</taxon>
        <taxon>Chelicerata</taxon>
        <taxon>Arachnida</taxon>
        <taxon>Araneae</taxon>
        <taxon>Araneomorphae</taxon>
        <taxon>Entelegynae</taxon>
        <taxon>Araneoidea</taxon>
        <taxon>Araneidae</taxon>
        <taxon>Caerostris</taxon>
    </lineage>
</organism>
<dbReference type="Proteomes" id="UP001054837">
    <property type="component" value="Unassembled WGS sequence"/>
</dbReference>